<accession>A0A090GAJ7</accession>
<evidence type="ECO:0000313" key="1">
    <source>
        <dbReference type="EMBL" id="CDX27980.1"/>
    </source>
</evidence>
<dbReference type="Proteomes" id="UP000045285">
    <property type="component" value="Unassembled WGS sequence"/>
</dbReference>
<name>A0A090GAJ7_MESPL</name>
<organism evidence="1 2">
    <name type="scientific">Mesorhizobium plurifarium</name>
    <dbReference type="NCBI Taxonomy" id="69974"/>
    <lineage>
        <taxon>Bacteria</taxon>
        <taxon>Pseudomonadati</taxon>
        <taxon>Pseudomonadota</taxon>
        <taxon>Alphaproteobacteria</taxon>
        <taxon>Hyphomicrobiales</taxon>
        <taxon>Phyllobacteriaceae</taxon>
        <taxon>Mesorhizobium</taxon>
    </lineage>
</organism>
<sequence length="24" mass="2846">MKRPIRLFYAIPDGKPLTLFLELL</sequence>
<gene>
    <name evidence="1" type="ORF">MPL3356_70404</name>
</gene>
<reference evidence="2" key="1">
    <citation type="submission" date="2014-08" db="EMBL/GenBank/DDBJ databases">
        <authorList>
            <person name="Moulin L."/>
        </authorList>
    </citation>
    <scope>NUCLEOTIDE SEQUENCE [LARGE SCALE GENOMIC DNA]</scope>
</reference>
<dbReference type="AlphaFoldDB" id="A0A090GAJ7"/>
<proteinExistence type="predicted"/>
<evidence type="ECO:0000313" key="2">
    <source>
        <dbReference type="Proteomes" id="UP000045285"/>
    </source>
</evidence>
<protein>
    <submittedName>
        <fullName evidence="1">Uncharacterized protein</fullName>
    </submittedName>
</protein>
<keyword evidence="2" id="KW-1185">Reference proteome</keyword>
<dbReference type="EMBL" id="CCMZ01000067">
    <property type="protein sequence ID" value="CDX27980.1"/>
    <property type="molecule type" value="Genomic_DNA"/>
</dbReference>